<keyword evidence="4 12" id="KW-0808">Transferase</keyword>
<dbReference type="InterPro" id="IPR006076">
    <property type="entry name" value="FAD-dep_OxRdtase"/>
</dbReference>
<gene>
    <name evidence="12" type="ORF">MNBD_GAMMA01-885</name>
</gene>
<dbReference type="InterPro" id="IPR029063">
    <property type="entry name" value="SAM-dependent_MTases_sf"/>
</dbReference>
<dbReference type="InterPro" id="IPR008471">
    <property type="entry name" value="MnmC-like_methylTransf"/>
</dbReference>
<dbReference type="GO" id="GO:0004808">
    <property type="term" value="F:tRNA (5-methylaminomethyl-2-thiouridylate)(34)-methyltransferase activity"/>
    <property type="evidence" value="ECO:0007669"/>
    <property type="project" value="UniProtKB-EC"/>
</dbReference>
<dbReference type="Pfam" id="PF05430">
    <property type="entry name" value="Methyltransf_30"/>
    <property type="match status" value="1"/>
</dbReference>
<dbReference type="NCBIfam" id="NF033855">
    <property type="entry name" value="tRNA_MNMC2"/>
    <property type="match status" value="1"/>
</dbReference>
<dbReference type="Gene3D" id="3.40.50.150">
    <property type="entry name" value="Vaccinia Virus protein VP39"/>
    <property type="match status" value="1"/>
</dbReference>
<dbReference type="AlphaFoldDB" id="A0A3B0UZB1"/>
<dbReference type="Gene3D" id="3.50.50.60">
    <property type="entry name" value="FAD/NAD(P)-binding domain"/>
    <property type="match status" value="1"/>
</dbReference>
<accession>A0A3B0UZB1</accession>
<dbReference type="NCBIfam" id="TIGR03197">
    <property type="entry name" value="MnmC_Cterm"/>
    <property type="match status" value="1"/>
</dbReference>
<dbReference type="GO" id="GO:0016645">
    <property type="term" value="F:oxidoreductase activity, acting on the CH-NH group of donors"/>
    <property type="evidence" value="ECO:0007669"/>
    <property type="project" value="InterPro"/>
</dbReference>
<dbReference type="GO" id="GO:0032259">
    <property type="term" value="P:methylation"/>
    <property type="evidence" value="ECO:0007669"/>
    <property type="project" value="UniProtKB-KW"/>
</dbReference>
<evidence type="ECO:0000259" key="10">
    <source>
        <dbReference type="Pfam" id="PF01266"/>
    </source>
</evidence>
<dbReference type="Gene3D" id="3.30.9.10">
    <property type="entry name" value="D-Amino Acid Oxidase, subunit A, domain 2"/>
    <property type="match status" value="1"/>
</dbReference>
<dbReference type="InterPro" id="IPR017610">
    <property type="entry name" value="tRNA_S-uridine_synth_MnmC_C"/>
</dbReference>
<evidence type="ECO:0000256" key="4">
    <source>
        <dbReference type="ARBA" id="ARBA00022679"/>
    </source>
</evidence>
<dbReference type="PANTHER" id="PTHR13847:SF283">
    <property type="entry name" value="TRNA 5-METHYLAMINOMETHYL-2-THIOURIDINE BIOSYNTHESIS BIFUNCTIONAL PROTEIN MNMC"/>
    <property type="match status" value="1"/>
</dbReference>
<dbReference type="PANTHER" id="PTHR13847">
    <property type="entry name" value="SARCOSINE DEHYDROGENASE-RELATED"/>
    <property type="match status" value="1"/>
</dbReference>
<organism evidence="12">
    <name type="scientific">hydrothermal vent metagenome</name>
    <dbReference type="NCBI Taxonomy" id="652676"/>
    <lineage>
        <taxon>unclassified sequences</taxon>
        <taxon>metagenomes</taxon>
        <taxon>ecological metagenomes</taxon>
    </lineage>
</organism>
<dbReference type="EC" id="2.1.1.61" evidence="12"/>
<dbReference type="InterPro" id="IPR036188">
    <property type="entry name" value="FAD/NAD-bd_sf"/>
</dbReference>
<keyword evidence="1" id="KW-0963">Cytoplasm</keyword>
<feature type="domain" description="FAD dependent oxidoreductase" evidence="10">
    <location>
        <begin position="264"/>
        <end position="555"/>
    </location>
</feature>
<dbReference type="InterPro" id="IPR047785">
    <property type="entry name" value="tRNA_MNMC2"/>
</dbReference>
<evidence type="ECO:0000256" key="7">
    <source>
        <dbReference type="ARBA" id="ARBA00022827"/>
    </source>
</evidence>
<dbReference type="GO" id="GO:0005737">
    <property type="term" value="C:cytoplasm"/>
    <property type="evidence" value="ECO:0007669"/>
    <property type="project" value="TreeGrafter"/>
</dbReference>
<evidence type="ECO:0000256" key="2">
    <source>
        <dbReference type="ARBA" id="ARBA00022603"/>
    </source>
</evidence>
<name>A0A3B0UZB1_9ZZZZ</name>
<evidence type="ECO:0000313" key="12">
    <source>
        <dbReference type="EMBL" id="VAW33990.1"/>
    </source>
</evidence>
<dbReference type="SUPFAM" id="SSF51905">
    <property type="entry name" value="FAD/NAD(P)-binding domain"/>
    <property type="match status" value="1"/>
</dbReference>
<proteinExistence type="predicted"/>
<sequence length="555" mass="63336">MKKQPFPIKQINTLDLSLNQHGVVYSNDYGDIYFQPGIGLDEKKHIFLDGNNLPKNWQAKQAYTIAETGFGTGLNFLNTLALWHKTTQKDQHLHYVSCELHPLNQQQLQTALANFPSLTQYSRQLIDQYPQYLLYGFHRIHFKQWNVTLTLIFAEAVDAFEQLDATVDTWFLDGFSPNKNPNMWSTHLFKAIARLSHIGTTMTTFTVAKKIRDGLSANGFAIKTTTGFGQKREMLTAKLVTKNKIITKQPWAPTFKATNRNSFTVLGAGIAGLSIAQKLHQQGKCVTLIDRQKQPCLETSGNPQAMIMPAFTLNDSIEARFYLSAFLYAIRHYSGKYYHPVGVYELAFTQQQQIWQNKLLSRFNLPQDIVHKYKNGILYPQAGWLDTQGHAANIMQQLNNYFQVKISKIQYHDNQWHLYNNDEIVHATDVLILANGINVKQLLSDYTTPIIPKHGQISYFRSADIDTQIADCKHIQLNKGYITPNWNGIQTIGATFDDIEDNNCHNPPQTTKDHWQRNIQLWSNTTYADLFSTTQSHKGRAGVRVTTPDHLPVCG</sequence>
<evidence type="ECO:0000256" key="8">
    <source>
        <dbReference type="ARBA" id="ARBA00023002"/>
    </source>
</evidence>
<dbReference type="Pfam" id="PF01266">
    <property type="entry name" value="DAO"/>
    <property type="match status" value="1"/>
</dbReference>
<keyword evidence="8" id="KW-0560">Oxidoreductase</keyword>
<evidence type="ECO:0000256" key="9">
    <source>
        <dbReference type="ARBA" id="ARBA00023268"/>
    </source>
</evidence>
<keyword evidence="2 12" id="KW-0489">Methyltransferase</keyword>
<dbReference type="GO" id="GO:0008033">
    <property type="term" value="P:tRNA processing"/>
    <property type="evidence" value="ECO:0007669"/>
    <property type="project" value="UniProtKB-KW"/>
</dbReference>
<keyword evidence="6" id="KW-0819">tRNA processing</keyword>
<dbReference type="EMBL" id="UOEW01000051">
    <property type="protein sequence ID" value="VAW33990.1"/>
    <property type="molecule type" value="Genomic_DNA"/>
</dbReference>
<protein>
    <submittedName>
        <fullName evidence="12">tRNA (5-methylaminomethyl-2-thiouridylate)-methyltransferase / FAD-dependent cmnm(5)s(2)U34 oxidoreductase</fullName>
        <ecNumber evidence="12">2.1.1.61</ecNumber>
    </submittedName>
</protein>
<evidence type="ECO:0000256" key="5">
    <source>
        <dbReference type="ARBA" id="ARBA00022691"/>
    </source>
</evidence>
<evidence type="ECO:0000259" key="11">
    <source>
        <dbReference type="Pfam" id="PF05430"/>
    </source>
</evidence>
<keyword evidence="3" id="KW-0285">Flavoprotein</keyword>
<evidence type="ECO:0000256" key="1">
    <source>
        <dbReference type="ARBA" id="ARBA00022490"/>
    </source>
</evidence>
<feature type="domain" description="MnmC-like methyltransferase" evidence="11">
    <location>
        <begin position="117"/>
        <end position="238"/>
    </location>
</feature>
<evidence type="ECO:0000256" key="6">
    <source>
        <dbReference type="ARBA" id="ARBA00022694"/>
    </source>
</evidence>
<evidence type="ECO:0000256" key="3">
    <source>
        <dbReference type="ARBA" id="ARBA00022630"/>
    </source>
</evidence>
<keyword evidence="5" id="KW-0949">S-adenosyl-L-methionine</keyword>
<keyword evidence="7" id="KW-0274">FAD</keyword>
<reference evidence="12" key="1">
    <citation type="submission" date="2018-06" db="EMBL/GenBank/DDBJ databases">
        <authorList>
            <person name="Zhirakovskaya E."/>
        </authorList>
    </citation>
    <scope>NUCLEOTIDE SEQUENCE</scope>
</reference>
<keyword evidence="9" id="KW-0511">Multifunctional enzyme</keyword>
<feature type="non-terminal residue" evidence="12">
    <location>
        <position position="555"/>
    </location>
</feature>